<dbReference type="InterPro" id="IPR054209">
    <property type="entry name" value="DUF6916"/>
</dbReference>
<gene>
    <name evidence="2" type="ORF">GCM10023156_25840</name>
</gene>
<organism evidence="2 3">
    <name type="scientific">Novipirellula rosea</name>
    <dbReference type="NCBI Taxonomy" id="1031540"/>
    <lineage>
        <taxon>Bacteria</taxon>
        <taxon>Pseudomonadati</taxon>
        <taxon>Planctomycetota</taxon>
        <taxon>Planctomycetia</taxon>
        <taxon>Pirellulales</taxon>
        <taxon>Pirellulaceae</taxon>
        <taxon>Novipirellula</taxon>
    </lineage>
</organism>
<evidence type="ECO:0000313" key="3">
    <source>
        <dbReference type="Proteomes" id="UP001500840"/>
    </source>
</evidence>
<comment type="caution">
    <text evidence="2">The sequence shown here is derived from an EMBL/GenBank/DDBJ whole genome shotgun (WGS) entry which is preliminary data.</text>
</comment>
<sequence>MSLEKKTPRRDFLVTTTAIAATCAAAVQAPRGTASEDVVPPPQSRAGMTAADFCERIGQSFHVENSYGVRSRQHATLVLEQVIPHRHDPQRPGHLRPRGYSLVFSPQNNERLESQTHRFQTTGMPAIDMLLNQTTPPGAARIRYEVVVN</sequence>
<dbReference type="Pfam" id="PF21880">
    <property type="entry name" value="DUF6916"/>
    <property type="match status" value="1"/>
</dbReference>
<protein>
    <recommendedName>
        <fullName evidence="1">DUF6916 domain-containing protein</fullName>
    </recommendedName>
</protein>
<dbReference type="PROSITE" id="PS51318">
    <property type="entry name" value="TAT"/>
    <property type="match status" value="1"/>
</dbReference>
<evidence type="ECO:0000259" key="1">
    <source>
        <dbReference type="Pfam" id="PF21880"/>
    </source>
</evidence>
<name>A0ABP8MST6_9BACT</name>
<dbReference type="EMBL" id="BAABGA010000032">
    <property type="protein sequence ID" value="GAA4454026.1"/>
    <property type="molecule type" value="Genomic_DNA"/>
</dbReference>
<accession>A0ABP8MST6</accession>
<dbReference type="Proteomes" id="UP001500840">
    <property type="component" value="Unassembled WGS sequence"/>
</dbReference>
<keyword evidence="3" id="KW-1185">Reference proteome</keyword>
<reference evidence="3" key="1">
    <citation type="journal article" date="2019" name="Int. J. Syst. Evol. Microbiol.">
        <title>The Global Catalogue of Microorganisms (GCM) 10K type strain sequencing project: providing services to taxonomists for standard genome sequencing and annotation.</title>
        <authorList>
            <consortium name="The Broad Institute Genomics Platform"/>
            <consortium name="The Broad Institute Genome Sequencing Center for Infectious Disease"/>
            <person name="Wu L."/>
            <person name="Ma J."/>
        </authorList>
    </citation>
    <scope>NUCLEOTIDE SEQUENCE [LARGE SCALE GENOMIC DNA]</scope>
    <source>
        <strain evidence="3">JCM 17759</strain>
    </source>
</reference>
<dbReference type="InterPro" id="IPR006311">
    <property type="entry name" value="TAT_signal"/>
</dbReference>
<proteinExistence type="predicted"/>
<evidence type="ECO:0000313" key="2">
    <source>
        <dbReference type="EMBL" id="GAA4454026.1"/>
    </source>
</evidence>
<dbReference type="RefSeq" id="WP_345322578.1">
    <property type="nucleotide sequence ID" value="NZ_BAABGA010000032.1"/>
</dbReference>
<feature type="domain" description="DUF6916" evidence="1">
    <location>
        <begin position="48"/>
        <end position="147"/>
    </location>
</feature>